<evidence type="ECO:0000313" key="2">
    <source>
        <dbReference type="Proteomes" id="UP000275772"/>
    </source>
</evidence>
<proteinExistence type="predicted"/>
<dbReference type="EMBL" id="UNSH01000067">
    <property type="protein sequence ID" value="SZF04503.1"/>
    <property type="molecule type" value="Genomic_DNA"/>
</dbReference>
<dbReference type="Proteomes" id="UP000275772">
    <property type="component" value="Unassembled WGS sequence"/>
</dbReference>
<protein>
    <submittedName>
        <fullName evidence="1">Uncharacterized protein</fullName>
    </submittedName>
</protein>
<accession>A0A383UVX4</accession>
<sequence>MPTLVQEDFGCIKHRRLEHLLSRLLICKAEIQSVIGCSPIISKFQVGL</sequence>
<reference evidence="1 2" key="1">
    <citation type="submission" date="2017-11" db="EMBL/GenBank/DDBJ databases">
        <authorList>
            <person name="Kracher B."/>
        </authorList>
    </citation>
    <scope>NUCLEOTIDE SEQUENCE [LARGE SCALE GENOMIC DNA]</scope>
    <source>
        <strain evidence="1 2">RACE1</strain>
    </source>
</reference>
<gene>
    <name evidence="1" type="ORF">BLGHR1_15300</name>
</gene>
<dbReference type="VEuPathDB" id="FungiDB:BLGHR1_15300"/>
<dbReference type="AlphaFoldDB" id="A0A383UVX4"/>
<name>A0A383UVX4_BLUHO</name>
<evidence type="ECO:0000313" key="1">
    <source>
        <dbReference type="EMBL" id="SZF04503.1"/>
    </source>
</evidence>
<organism evidence="1 2">
    <name type="scientific">Blumeria hordei</name>
    <name type="common">Barley powdery mildew</name>
    <name type="synonym">Blumeria graminis f. sp. hordei</name>
    <dbReference type="NCBI Taxonomy" id="2867405"/>
    <lineage>
        <taxon>Eukaryota</taxon>
        <taxon>Fungi</taxon>
        <taxon>Dikarya</taxon>
        <taxon>Ascomycota</taxon>
        <taxon>Pezizomycotina</taxon>
        <taxon>Leotiomycetes</taxon>
        <taxon>Erysiphales</taxon>
        <taxon>Erysiphaceae</taxon>
        <taxon>Blumeria</taxon>
    </lineage>
</organism>